<dbReference type="Proteomes" id="UP001601422">
    <property type="component" value="Unassembled WGS sequence"/>
</dbReference>
<dbReference type="EMBL" id="JBIAJP010000003">
    <property type="protein sequence ID" value="MFF0004578.1"/>
    <property type="molecule type" value="Genomic_DNA"/>
</dbReference>
<comment type="caution">
    <text evidence="1">The sequence shown here is derived from an EMBL/GenBank/DDBJ whole genome shotgun (WGS) entry which is preliminary data.</text>
</comment>
<proteinExistence type="predicted"/>
<reference evidence="1 2" key="1">
    <citation type="submission" date="2024-10" db="EMBL/GenBank/DDBJ databases">
        <title>The Natural Products Discovery Center: Release of the First 8490 Sequenced Strains for Exploring Actinobacteria Biosynthetic Diversity.</title>
        <authorList>
            <person name="Kalkreuter E."/>
            <person name="Kautsar S.A."/>
            <person name="Yang D."/>
            <person name="Bader C.D."/>
            <person name="Teijaro C.N."/>
            <person name="Fluegel L."/>
            <person name="Davis C.M."/>
            <person name="Simpson J.R."/>
            <person name="Lauterbach L."/>
            <person name="Steele A.D."/>
            <person name="Gui C."/>
            <person name="Meng S."/>
            <person name="Li G."/>
            <person name="Viehrig K."/>
            <person name="Ye F."/>
            <person name="Su P."/>
            <person name="Kiefer A.F."/>
            <person name="Nichols A."/>
            <person name="Cepeda A.J."/>
            <person name="Yan W."/>
            <person name="Fan B."/>
            <person name="Jiang Y."/>
            <person name="Adhikari A."/>
            <person name="Zheng C.-J."/>
            <person name="Schuster L."/>
            <person name="Cowan T.M."/>
            <person name="Smanski M.J."/>
            <person name="Chevrette M.G."/>
            <person name="De Carvalho L.P.S."/>
            <person name="Shen B."/>
        </authorList>
    </citation>
    <scope>NUCLEOTIDE SEQUENCE [LARGE SCALE GENOMIC DNA]</scope>
    <source>
        <strain evidence="1 2">NPDC005497</strain>
    </source>
</reference>
<evidence type="ECO:0000313" key="2">
    <source>
        <dbReference type="Proteomes" id="UP001601422"/>
    </source>
</evidence>
<evidence type="ECO:0008006" key="3">
    <source>
        <dbReference type="Google" id="ProtNLM"/>
    </source>
</evidence>
<keyword evidence="2" id="KW-1185">Reference proteome</keyword>
<name>A0ABW6MVG2_9ACTN</name>
<protein>
    <recommendedName>
        <fullName evidence="3">DUF222 domain-containing protein</fullName>
    </recommendedName>
</protein>
<organism evidence="1 2">
    <name type="scientific">Streptomyces tibetensis</name>
    <dbReference type="NCBI Taxonomy" id="2382123"/>
    <lineage>
        <taxon>Bacteria</taxon>
        <taxon>Bacillati</taxon>
        <taxon>Actinomycetota</taxon>
        <taxon>Actinomycetes</taxon>
        <taxon>Kitasatosporales</taxon>
        <taxon>Streptomycetaceae</taxon>
        <taxon>Streptomyces</taxon>
    </lineage>
</organism>
<dbReference type="RefSeq" id="WP_389828308.1">
    <property type="nucleotide sequence ID" value="NZ_JBIAJP010000003.1"/>
</dbReference>
<gene>
    <name evidence="1" type="ORF">ACFYQT_14215</name>
</gene>
<accession>A0ABW6MVG2</accession>
<evidence type="ECO:0000313" key="1">
    <source>
        <dbReference type="EMBL" id="MFF0004578.1"/>
    </source>
</evidence>
<sequence>MDEVTFAATTMAAAFLTQATQEGYQRVREAIGRLMRRSGQGDGAAAQLERLDRDRTAVTRAPAGDREAVVRAAAITWAPVLERLADAEPVAYAELLALGRQDRPISVVNQHNHGTGTFINGKVEGGLTINHGAGNDRHA</sequence>